<gene>
    <name evidence="1" type="ORF">KIH27_19090</name>
</gene>
<dbReference type="EMBL" id="JAHCLR010000056">
    <property type="protein sequence ID" value="MBS9535695.1"/>
    <property type="molecule type" value="Genomic_DNA"/>
</dbReference>
<keyword evidence="2" id="KW-1185">Reference proteome</keyword>
<sequence length="101" mass="10447">MPKSLKVDPAALHQAAGLIDDHAGVFATAHQEAHAQAARCSLGSGAAAGALTQMLQSWEAHGARFSDRHTTLAADHRQAANTYLRVDGSEADAIDSTGSTL</sequence>
<name>A0ABS5RN08_9MYCO</name>
<dbReference type="InterPro" id="IPR010310">
    <property type="entry name" value="T7SS_ESAT-6-like"/>
</dbReference>
<evidence type="ECO:0000313" key="1">
    <source>
        <dbReference type="EMBL" id="MBS9535695.1"/>
    </source>
</evidence>
<organism evidence="1 2">
    <name type="scientific">Mycolicibacter acidiphilus</name>
    <dbReference type="NCBI Taxonomy" id="2835306"/>
    <lineage>
        <taxon>Bacteria</taxon>
        <taxon>Bacillati</taxon>
        <taxon>Actinomycetota</taxon>
        <taxon>Actinomycetes</taxon>
        <taxon>Mycobacteriales</taxon>
        <taxon>Mycobacteriaceae</taxon>
        <taxon>Mycolicibacter</taxon>
    </lineage>
</organism>
<evidence type="ECO:0000313" key="2">
    <source>
        <dbReference type="Proteomes" id="UP001519535"/>
    </source>
</evidence>
<dbReference type="Pfam" id="PF06013">
    <property type="entry name" value="WXG100"/>
    <property type="match status" value="1"/>
</dbReference>
<protein>
    <submittedName>
        <fullName evidence="1">WXG100 family type VII secretion target</fullName>
    </submittedName>
</protein>
<dbReference type="SUPFAM" id="SSF140453">
    <property type="entry name" value="EsxAB dimer-like"/>
    <property type="match status" value="1"/>
</dbReference>
<reference evidence="1 2" key="1">
    <citation type="submission" date="2021-05" db="EMBL/GenBank/DDBJ databases">
        <title>Mycobacterium acidophilum sp. nov., an extremely acid-tolerant member of the genus Mycobacterium.</title>
        <authorList>
            <person name="Xia J."/>
        </authorList>
    </citation>
    <scope>NUCLEOTIDE SEQUENCE [LARGE SCALE GENOMIC DNA]</scope>
    <source>
        <strain evidence="1 2">M1</strain>
    </source>
</reference>
<dbReference type="RefSeq" id="WP_214094547.1">
    <property type="nucleotide sequence ID" value="NZ_JAHCLR010000056.1"/>
</dbReference>
<accession>A0ABS5RN08</accession>
<dbReference type="InterPro" id="IPR036689">
    <property type="entry name" value="ESAT-6-like_sf"/>
</dbReference>
<dbReference type="Proteomes" id="UP001519535">
    <property type="component" value="Unassembled WGS sequence"/>
</dbReference>
<proteinExistence type="predicted"/>
<dbReference type="Gene3D" id="1.10.287.1060">
    <property type="entry name" value="ESAT-6-like"/>
    <property type="match status" value="1"/>
</dbReference>
<comment type="caution">
    <text evidence="1">The sequence shown here is derived from an EMBL/GenBank/DDBJ whole genome shotgun (WGS) entry which is preliminary data.</text>
</comment>